<dbReference type="GO" id="GO:0032784">
    <property type="term" value="P:regulation of DNA-templated transcription elongation"/>
    <property type="evidence" value="ECO:0007669"/>
    <property type="project" value="UniProtKB-UniRule"/>
</dbReference>
<keyword evidence="12" id="KW-0648">Protein biosynthesis</keyword>
<dbReference type="HAMAP" id="MF_00105">
    <property type="entry name" value="GreA_GreB"/>
    <property type="match status" value="1"/>
</dbReference>
<evidence type="ECO:0000256" key="9">
    <source>
        <dbReference type="RuleBase" id="RU000556"/>
    </source>
</evidence>
<evidence type="ECO:0000259" key="10">
    <source>
        <dbReference type="Pfam" id="PF01272"/>
    </source>
</evidence>
<dbReference type="PIRSF" id="PIRSF006092">
    <property type="entry name" value="GreA_GreB"/>
    <property type="match status" value="1"/>
</dbReference>
<protein>
    <recommendedName>
        <fullName evidence="2 8">Transcription elongation factor GreA</fullName>
    </recommendedName>
    <alternativeName>
        <fullName evidence="7 8">Transcript cleavage factor GreA</fullName>
    </alternativeName>
</protein>
<evidence type="ECO:0000259" key="11">
    <source>
        <dbReference type="Pfam" id="PF03449"/>
    </source>
</evidence>
<dbReference type="PANTHER" id="PTHR30437">
    <property type="entry name" value="TRANSCRIPTION ELONGATION FACTOR GREA"/>
    <property type="match status" value="1"/>
</dbReference>
<evidence type="ECO:0000256" key="1">
    <source>
        <dbReference type="ARBA" id="ARBA00008213"/>
    </source>
</evidence>
<evidence type="ECO:0000256" key="4">
    <source>
        <dbReference type="ARBA" id="ARBA00023125"/>
    </source>
</evidence>
<evidence type="ECO:0000256" key="3">
    <source>
        <dbReference type="ARBA" id="ARBA00023015"/>
    </source>
</evidence>
<dbReference type="PANTHER" id="PTHR30437:SF4">
    <property type="entry name" value="TRANSCRIPTION ELONGATION FACTOR GREA"/>
    <property type="match status" value="1"/>
</dbReference>
<dbReference type="GO" id="GO:0070063">
    <property type="term" value="F:RNA polymerase binding"/>
    <property type="evidence" value="ECO:0007669"/>
    <property type="project" value="InterPro"/>
</dbReference>
<dbReference type="GO" id="GO:0006354">
    <property type="term" value="P:DNA-templated transcription elongation"/>
    <property type="evidence" value="ECO:0007669"/>
    <property type="project" value="TreeGrafter"/>
</dbReference>
<evidence type="ECO:0000313" key="13">
    <source>
        <dbReference type="Proteomes" id="UP000262056"/>
    </source>
</evidence>
<dbReference type="InterPro" id="IPR023459">
    <property type="entry name" value="Tscrpt_elong_fac_GreA/B_fam"/>
</dbReference>
<dbReference type="PROSITE" id="PS00829">
    <property type="entry name" value="GREAB_1"/>
    <property type="match status" value="1"/>
</dbReference>
<dbReference type="InterPro" id="IPR028624">
    <property type="entry name" value="Tscrpt_elong_fac_GreA/B"/>
</dbReference>
<name>A0A656PLU8_UNCKA</name>
<evidence type="ECO:0000256" key="8">
    <source>
        <dbReference type="HAMAP-Rule" id="MF_00105"/>
    </source>
</evidence>
<dbReference type="SUPFAM" id="SSF46557">
    <property type="entry name" value="GreA transcript cleavage protein, N-terminal domain"/>
    <property type="match status" value="1"/>
</dbReference>
<gene>
    <name evidence="8" type="primary">greA</name>
    <name evidence="12" type="ORF">DIU24_01490</name>
</gene>
<evidence type="ECO:0000256" key="2">
    <source>
        <dbReference type="ARBA" id="ARBA00013729"/>
    </source>
</evidence>
<dbReference type="InterPro" id="IPR022691">
    <property type="entry name" value="Tscrpt_elong_fac_GreA/B_N"/>
</dbReference>
<sequence>MDKKDVIYVTKEGLEKLKAELAELSGAKRTEVARRIKEAREMGDISENSEYDAAKQEQSYIEGRISELEEFIKNAQISKDNGKKDIIGVGAKVKIQVDSEEIEYHIVGAPEANPLEKKISHESPLGSALVGKRVGDKIEVEAPMGKLIYTILKIDY</sequence>
<dbReference type="AlphaFoldDB" id="A0A656PLU8"/>
<evidence type="ECO:0000256" key="6">
    <source>
        <dbReference type="ARBA" id="ARBA00024916"/>
    </source>
</evidence>
<evidence type="ECO:0000313" key="12">
    <source>
        <dbReference type="EMBL" id="HCQ40369.1"/>
    </source>
</evidence>
<keyword evidence="12" id="KW-0251">Elongation factor</keyword>
<dbReference type="Pfam" id="PF01272">
    <property type="entry name" value="GreA_GreB"/>
    <property type="match status" value="1"/>
</dbReference>
<feature type="domain" description="Transcription elongation factor GreA/GreB C-terminal" evidence="10">
    <location>
        <begin position="84"/>
        <end position="156"/>
    </location>
</feature>
<dbReference type="Gene3D" id="3.10.50.30">
    <property type="entry name" value="Transcription elongation factor, GreA/GreB, C-terminal domain"/>
    <property type="match status" value="1"/>
</dbReference>
<keyword evidence="5 8" id="KW-0804">Transcription</keyword>
<proteinExistence type="inferred from homology"/>
<dbReference type="GO" id="GO:0003746">
    <property type="term" value="F:translation elongation factor activity"/>
    <property type="evidence" value="ECO:0007669"/>
    <property type="project" value="UniProtKB-KW"/>
</dbReference>
<comment type="similarity">
    <text evidence="1 8 9">Belongs to the GreA/GreB family.</text>
</comment>
<reference evidence="12 13" key="1">
    <citation type="journal article" date="2018" name="Nat. Biotechnol.">
        <title>A standardized bacterial taxonomy based on genome phylogeny substantially revises the tree of life.</title>
        <authorList>
            <person name="Parks D.H."/>
            <person name="Chuvochina M."/>
            <person name="Waite D.W."/>
            <person name="Rinke C."/>
            <person name="Skarshewski A."/>
            <person name="Chaumeil P.A."/>
            <person name="Hugenholtz P."/>
        </authorList>
    </citation>
    <scope>NUCLEOTIDE SEQUENCE [LARGE SCALE GENOMIC DNA]</scope>
    <source>
        <strain evidence="12">UBA12021</strain>
    </source>
</reference>
<dbReference type="NCBIfam" id="TIGR01462">
    <property type="entry name" value="greA"/>
    <property type="match status" value="1"/>
</dbReference>
<dbReference type="PROSITE" id="PS00830">
    <property type="entry name" value="GREAB_2"/>
    <property type="match status" value="1"/>
</dbReference>
<dbReference type="InterPro" id="IPR006359">
    <property type="entry name" value="Tscrpt_elong_fac_GreA"/>
</dbReference>
<feature type="domain" description="Transcription elongation factor GreA/GreB N-terminal" evidence="11">
    <location>
        <begin position="7"/>
        <end position="77"/>
    </location>
</feature>
<evidence type="ECO:0000256" key="7">
    <source>
        <dbReference type="ARBA" id="ARBA00030776"/>
    </source>
</evidence>
<keyword evidence="4 8" id="KW-0238">DNA-binding</keyword>
<dbReference type="NCBIfam" id="NF001263">
    <property type="entry name" value="PRK00226.1-4"/>
    <property type="match status" value="1"/>
</dbReference>
<dbReference type="InterPro" id="IPR018151">
    <property type="entry name" value="TF_GreA/GreB_CS"/>
</dbReference>
<dbReference type="SUPFAM" id="SSF54534">
    <property type="entry name" value="FKBP-like"/>
    <property type="match status" value="1"/>
</dbReference>
<dbReference type="InterPro" id="IPR001437">
    <property type="entry name" value="Tscrpt_elong_fac_GreA/B_C"/>
</dbReference>
<keyword evidence="3 8" id="KW-0805">Transcription regulation</keyword>
<dbReference type="FunFam" id="1.10.287.180:FF:000001">
    <property type="entry name" value="Transcription elongation factor GreA"/>
    <property type="match status" value="1"/>
</dbReference>
<dbReference type="EMBL" id="DQFB01000003">
    <property type="protein sequence ID" value="HCQ40369.1"/>
    <property type="molecule type" value="Genomic_DNA"/>
</dbReference>
<dbReference type="Gene3D" id="1.10.287.180">
    <property type="entry name" value="Transcription elongation factor, GreA/GreB, N-terminal domain"/>
    <property type="match status" value="1"/>
</dbReference>
<organism evidence="12 13">
    <name type="scientific">candidate division WWE3 bacterium</name>
    <dbReference type="NCBI Taxonomy" id="2053526"/>
    <lineage>
        <taxon>Bacteria</taxon>
        <taxon>Katanobacteria</taxon>
    </lineage>
</organism>
<dbReference type="InterPro" id="IPR036805">
    <property type="entry name" value="Tscrpt_elong_fac_GreA/B_N_sf"/>
</dbReference>
<dbReference type="Pfam" id="PF03449">
    <property type="entry name" value="GreA_GreB_N"/>
    <property type="match status" value="1"/>
</dbReference>
<dbReference type="GO" id="GO:0003677">
    <property type="term" value="F:DNA binding"/>
    <property type="evidence" value="ECO:0007669"/>
    <property type="project" value="UniProtKB-UniRule"/>
</dbReference>
<evidence type="ECO:0000256" key="5">
    <source>
        <dbReference type="ARBA" id="ARBA00023163"/>
    </source>
</evidence>
<comment type="function">
    <text evidence="6 8 9">Necessary for efficient RNA polymerase transcription elongation past template-encoded arresting sites. The arresting sites in DNA have the property of trapping a certain fraction of elongating RNA polymerases that pass through, resulting in locked ternary complexes. Cleavage of the nascent transcript by cleavage factors such as GreA or GreB allows the resumption of elongation from the new 3'terminus. GreA releases sequences of 2 to 3 nucleotides.</text>
</comment>
<dbReference type="Proteomes" id="UP000262056">
    <property type="component" value="Unassembled WGS sequence"/>
</dbReference>
<accession>A0A656PLU8</accession>
<comment type="caution">
    <text evidence="12">The sequence shown here is derived from an EMBL/GenBank/DDBJ whole genome shotgun (WGS) entry which is preliminary data.</text>
</comment>
<dbReference type="InterPro" id="IPR036953">
    <property type="entry name" value="GreA/GreB_C_sf"/>
</dbReference>